<dbReference type="Gene3D" id="3.90.1150.10">
    <property type="entry name" value="Aspartate Aminotransferase, domain 1"/>
    <property type="match status" value="1"/>
</dbReference>
<dbReference type="Gene3D" id="3.40.640.10">
    <property type="entry name" value="Type I PLP-dependent aspartate aminotransferase-like (Major domain)"/>
    <property type="match status" value="1"/>
</dbReference>
<dbReference type="Pfam" id="PF00266">
    <property type="entry name" value="Aminotran_5"/>
    <property type="match status" value="1"/>
</dbReference>
<keyword evidence="2" id="KW-0456">Lyase</keyword>
<reference evidence="2 3" key="1">
    <citation type="submission" date="2020-07" db="EMBL/GenBank/DDBJ databases">
        <title>Sequencing the genomes of 1000 actinobacteria strains.</title>
        <authorList>
            <person name="Klenk H.-P."/>
        </authorList>
    </citation>
    <scope>NUCLEOTIDE SEQUENCE [LARGE SCALE GENOMIC DNA]</scope>
    <source>
        <strain evidence="2 3">DSM 22083</strain>
    </source>
</reference>
<dbReference type="EMBL" id="JACCBU010000001">
    <property type="protein sequence ID" value="NYE73102.1"/>
    <property type="molecule type" value="Genomic_DNA"/>
</dbReference>
<dbReference type="GO" id="GO:0016829">
    <property type="term" value="F:lyase activity"/>
    <property type="evidence" value="ECO:0007669"/>
    <property type="project" value="UniProtKB-KW"/>
</dbReference>
<feature type="domain" description="Aminotransferase class V" evidence="1">
    <location>
        <begin position="19"/>
        <end position="341"/>
    </location>
</feature>
<accession>A0A7Y9IAF4</accession>
<proteinExistence type="predicted"/>
<evidence type="ECO:0000313" key="2">
    <source>
        <dbReference type="EMBL" id="NYE73102.1"/>
    </source>
</evidence>
<dbReference type="InterPro" id="IPR000192">
    <property type="entry name" value="Aminotrans_V_dom"/>
</dbReference>
<dbReference type="Proteomes" id="UP000569914">
    <property type="component" value="Unassembled WGS sequence"/>
</dbReference>
<keyword evidence="3" id="KW-1185">Reference proteome</keyword>
<name>A0A7Y9IAF4_9ACTN</name>
<dbReference type="InterPro" id="IPR015422">
    <property type="entry name" value="PyrdxlP-dep_Trfase_small"/>
</dbReference>
<evidence type="ECO:0000313" key="3">
    <source>
        <dbReference type="Proteomes" id="UP000569914"/>
    </source>
</evidence>
<gene>
    <name evidence="2" type="ORF">BKA15_004431</name>
</gene>
<dbReference type="InterPro" id="IPR015421">
    <property type="entry name" value="PyrdxlP-dep_Trfase_major"/>
</dbReference>
<dbReference type="RefSeq" id="WP_218871524.1">
    <property type="nucleotide sequence ID" value="NZ_JACCBU010000001.1"/>
</dbReference>
<comment type="caution">
    <text evidence="2">The sequence shown here is derived from an EMBL/GenBank/DDBJ whole genome shotgun (WGS) entry which is preliminary data.</text>
</comment>
<protein>
    <submittedName>
        <fullName evidence="2">Selenocysteine lyase/cysteine desulfurase</fullName>
    </submittedName>
</protein>
<dbReference type="PANTHER" id="PTHR43586:SF15">
    <property type="entry name" value="BLR3095 PROTEIN"/>
    <property type="match status" value="1"/>
</dbReference>
<dbReference type="InterPro" id="IPR015424">
    <property type="entry name" value="PyrdxlP-dep_Trfase"/>
</dbReference>
<dbReference type="AlphaFoldDB" id="A0A7Y9IAF4"/>
<organism evidence="2 3">
    <name type="scientific">Microlunatus parietis</name>
    <dbReference type="NCBI Taxonomy" id="682979"/>
    <lineage>
        <taxon>Bacteria</taxon>
        <taxon>Bacillati</taxon>
        <taxon>Actinomycetota</taxon>
        <taxon>Actinomycetes</taxon>
        <taxon>Propionibacteriales</taxon>
        <taxon>Propionibacteriaceae</taxon>
        <taxon>Microlunatus</taxon>
    </lineage>
</organism>
<evidence type="ECO:0000259" key="1">
    <source>
        <dbReference type="Pfam" id="PF00266"/>
    </source>
</evidence>
<sequence>MTGRLGAVRGEFPVLTDCVYLNSNSTGAIPRGVEPVLHHYWHTLSHWRDTAWTGWLDELTDYREALATFIGAPRGTVITDVNVSTLLGRIGTCLDFRGERNRVITTDLEFPTVPRIWAGFGRYGAELVVAGSGGPEFDLDAIEGAIDERTRLVCVAHGSATTGALLDLERIVARAHEAGALVAVDAFQTVGAVPLDVTALGADFVLGGAHKWLCGAHTAFLYVRSDLLPELRPAATGWFAAAHPLEVSASAEPAADARRFAGGTPVPVAAMMSRVGLDLVAAVGSAEIRAHSLACTDKIIERADAAGIEVRTPRDPARRGGMINLRFPGDRLVASELARRGMICSWRDGLRVAPHFYNTIDEVELFLDAVTELAR</sequence>
<dbReference type="SUPFAM" id="SSF53383">
    <property type="entry name" value="PLP-dependent transferases"/>
    <property type="match status" value="1"/>
</dbReference>
<dbReference type="PANTHER" id="PTHR43586">
    <property type="entry name" value="CYSTEINE DESULFURASE"/>
    <property type="match status" value="1"/>
</dbReference>